<sequence length="534" mass="61100">MTKNGLLEGREINVEGKTVTEYLGVPYAMPPIGKDRFKPPQPQNNKLWRFSEEPETHNAKFPRNSCYQTAHITGDPDIDWRIYRGAIALDCLYLNIWKPKNPNGGVVEYNGSIVTAKTDLIWVNINYRLSIFGFGYLGKGKQIPGNVGLLDQQMAIEWIYRNIEAFGGDKSKITLLGHGTGAAFATAHMYAKGSSKYFSKIIALSGSIGNTWASVSNEFVEKKTREVAYQVNCTQSKDNEILACLQKVNQHALIVAAEKVMVISNVPYFYGFNTIRHDKNFFEEDLRIKIEKKKMNLVKGFSIMTSTSKSIGAYFLTKMIDREEFGCKFCNSKSKRFDENTCKMGSKEFGIFMKVLNKQLGLSYVKLKKLKDLYVNKKTKDYRGAAIKLLGDITSNCEITKSAMDNSQECCRKTYLFEYDARSSKGDYPKWMQPAPESELDYIFGIPFRNPDAYCYDKLKDEKKMSSKMMEIIRNFVFNGKPNSKWKVFKSKDKRAEVITNWQSCSDNVKYDKNIYSKACKSARSFLPKEYIIR</sequence>
<dbReference type="STRING" id="131310.A0A0N4ZLS4"/>
<protein>
    <submittedName>
        <fullName evidence="6">COesterase domain-containing protein</fullName>
    </submittedName>
</protein>
<dbReference type="InterPro" id="IPR050654">
    <property type="entry name" value="AChE-related_enzymes"/>
</dbReference>
<accession>A0A0N4ZLS4</accession>
<dbReference type="Gene3D" id="3.40.50.1820">
    <property type="entry name" value="alpha/beta hydrolase"/>
    <property type="match status" value="1"/>
</dbReference>
<evidence type="ECO:0000256" key="1">
    <source>
        <dbReference type="ARBA" id="ARBA00005964"/>
    </source>
</evidence>
<dbReference type="Proteomes" id="UP000038045">
    <property type="component" value="Unplaced"/>
</dbReference>
<evidence type="ECO:0000313" key="5">
    <source>
        <dbReference type="Proteomes" id="UP000038045"/>
    </source>
</evidence>
<comment type="similarity">
    <text evidence="1">Belongs to the type-B carboxylesterase/lipase family.</text>
</comment>
<dbReference type="PANTHER" id="PTHR43918:SF15">
    <property type="entry name" value="CARBOXYLIC ESTER HYDROLASE"/>
    <property type="match status" value="1"/>
</dbReference>
<keyword evidence="5" id="KW-1185">Reference proteome</keyword>
<dbReference type="GO" id="GO:0005615">
    <property type="term" value="C:extracellular space"/>
    <property type="evidence" value="ECO:0007669"/>
    <property type="project" value="TreeGrafter"/>
</dbReference>
<dbReference type="PANTHER" id="PTHR43918">
    <property type="entry name" value="ACETYLCHOLINESTERASE"/>
    <property type="match status" value="1"/>
</dbReference>
<dbReference type="SUPFAM" id="SSF53474">
    <property type="entry name" value="alpha/beta-Hydrolases"/>
    <property type="match status" value="1"/>
</dbReference>
<dbReference type="GO" id="GO:0005886">
    <property type="term" value="C:plasma membrane"/>
    <property type="evidence" value="ECO:0007669"/>
    <property type="project" value="TreeGrafter"/>
</dbReference>
<evidence type="ECO:0000256" key="2">
    <source>
        <dbReference type="ARBA" id="ARBA00022487"/>
    </source>
</evidence>
<dbReference type="Pfam" id="PF00135">
    <property type="entry name" value="COesterase"/>
    <property type="match status" value="1"/>
</dbReference>
<evidence type="ECO:0000256" key="3">
    <source>
        <dbReference type="ARBA" id="ARBA00022801"/>
    </source>
</evidence>
<keyword evidence="2" id="KW-0719">Serine esterase</keyword>
<reference evidence="6" key="1">
    <citation type="submission" date="2017-02" db="UniProtKB">
        <authorList>
            <consortium name="WormBaseParasite"/>
        </authorList>
    </citation>
    <scope>IDENTIFICATION</scope>
</reference>
<dbReference type="ESTHER" id="parti-a0a0n4zls4">
    <property type="family name" value="Cholinesterase-like"/>
</dbReference>
<dbReference type="GO" id="GO:0019695">
    <property type="term" value="P:choline metabolic process"/>
    <property type="evidence" value="ECO:0007669"/>
    <property type="project" value="TreeGrafter"/>
</dbReference>
<dbReference type="InterPro" id="IPR002018">
    <property type="entry name" value="CarbesteraseB"/>
</dbReference>
<keyword evidence="3" id="KW-0378">Hydrolase</keyword>
<dbReference type="GO" id="GO:0006581">
    <property type="term" value="P:acetylcholine catabolic process"/>
    <property type="evidence" value="ECO:0007669"/>
    <property type="project" value="TreeGrafter"/>
</dbReference>
<dbReference type="InterPro" id="IPR029058">
    <property type="entry name" value="AB_hydrolase_fold"/>
</dbReference>
<dbReference type="AlphaFoldDB" id="A0A0N4ZLS4"/>
<evidence type="ECO:0000259" key="4">
    <source>
        <dbReference type="Pfam" id="PF00135"/>
    </source>
</evidence>
<evidence type="ECO:0000313" key="6">
    <source>
        <dbReference type="WBParaSite" id="PTRK_0000944800.1"/>
    </source>
</evidence>
<proteinExistence type="inferred from homology"/>
<dbReference type="WBParaSite" id="PTRK_0000944800.1">
    <property type="protein sequence ID" value="PTRK_0000944800.1"/>
    <property type="gene ID" value="PTRK_0000944800"/>
</dbReference>
<name>A0A0N4ZLS4_PARTI</name>
<dbReference type="GO" id="GO:0003990">
    <property type="term" value="F:acetylcholinesterase activity"/>
    <property type="evidence" value="ECO:0007669"/>
    <property type="project" value="TreeGrafter"/>
</dbReference>
<organism evidence="5 6">
    <name type="scientific">Parastrongyloides trichosuri</name>
    <name type="common">Possum-specific nematode worm</name>
    <dbReference type="NCBI Taxonomy" id="131310"/>
    <lineage>
        <taxon>Eukaryota</taxon>
        <taxon>Metazoa</taxon>
        <taxon>Ecdysozoa</taxon>
        <taxon>Nematoda</taxon>
        <taxon>Chromadorea</taxon>
        <taxon>Rhabditida</taxon>
        <taxon>Tylenchina</taxon>
        <taxon>Panagrolaimomorpha</taxon>
        <taxon>Strongyloidoidea</taxon>
        <taxon>Strongyloididae</taxon>
        <taxon>Parastrongyloides</taxon>
    </lineage>
</organism>
<feature type="domain" description="Carboxylesterase type B" evidence="4">
    <location>
        <begin position="2"/>
        <end position="503"/>
    </location>
</feature>